<dbReference type="EMBL" id="JBHUOQ010000004">
    <property type="protein sequence ID" value="MFD2831250.1"/>
    <property type="molecule type" value="Genomic_DNA"/>
</dbReference>
<keyword evidence="1" id="KW-0769">Symport</keyword>
<feature type="transmembrane region" description="Helical" evidence="1">
    <location>
        <begin position="6"/>
        <end position="25"/>
    </location>
</feature>
<protein>
    <recommendedName>
        <fullName evidence="1 2">Sodium/glutamate symporter</fullName>
    </recommendedName>
</protein>
<comment type="function">
    <text evidence="1">Catalyzes the sodium-dependent transport of glutamate.</text>
</comment>
<keyword evidence="1" id="KW-1133">Transmembrane helix</keyword>
<keyword evidence="1" id="KW-0812">Transmembrane</keyword>
<keyword evidence="1" id="KW-0739">Sodium transport</keyword>
<name>A0ABW5WZ50_9STAP</name>
<keyword evidence="1" id="KW-1003">Cell membrane</keyword>
<dbReference type="Proteomes" id="UP001597519">
    <property type="component" value="Unassembled WGS sequence"/>
</dbReference>
<keyword evidence="1" id="KW-0029">Amino-acid transport</keyword>
<proteinExistence type="inferred from homology"/>
<keyword evidence="1" id="KW-0915">Sodium</keyword>
<dbReference type="InterPro" id="IPR004445">
    <property type="entry name" value="GltS"/>
</dbReference>
<keyword evidence="1" id="KW-0406">Ion transport</keyword>
<feature type="transmembrane region" description="Helical" evidence="1">
    <location>
        <begin position="215"/>
        <end position="233"/>
    </location>
</feature>
<dbReference type="RefSeq" id="WP_377775281.1">
    <property type="nucleotide sequence ID" value="NZ_JBHUOQ010000004.1"/>
</dbReference>
<evidence type="ECO:0000313" key="3">
    <source>
        <dbReference type="EMBL" id="MFD2831250.1"/>
    </source>
</evidence>
<organism evidence="3 4">
    <name type="scientific">Corticicoccus populi</name>
    <dbReference type="NCBI Taxonomy" id="1812821"/>
    <lineage>
        <taxon>Bacteria</taxon>
        <taxon>Bacillati</taxon>
        <taxon>Bacillota</taxon>
        <taxon>Bacilli</taxon>
        <taxon>Bacillales</taxon>
        <taxon>Staphylococcaceae</taxon>
        <taxon>Corticicoccus</taxon>
    </lineage>
</organism>
<feature type="transmembrane region" description="Helical" evidence="1">
    <location>
        <begin position="280"/>
        <end position="299"/>
    </location>
</feature>
<comment type="similarity">
    <text evidence="1">Belongs to the glutamate:Na(+) symporter (ESS) (TC 2.A.27) family.</text>
</comment>
<accession>A0ABW5WZ50</accession>
<feature type="transmembrane region" description="Helical" evidence="1">
    <location>
        <begin position="95"/>
        <end position="122"/>
    </location>
</feature>
<comment type="caution">
    <text evidence="3">The sequence shown here is derived from an EMBL/GenBank/DDBJ whole genome shotgun (WGS) entry which is preliminary data.</text>
</comment>
<sequence>MSMEFNQVTSLFLAVLVFLIGAYLVKHIKLLDRFSIPAPVAGGLVFALLIFVMHASGIITITLDTSLQNLFMLVFFTTVGLGASVRLIRMGGKLLIIYLLAAGFLSLVQNTMGVTIASLLGIHPLLGLMASSPAMIGGHGGAAAFGATVEGLGVDGAVAVGIAAATLGLVAGGLVGGPVARYLLNKHHLKGEVQNDIDAHTFNEARGKKVSTTQFFVYLGIITFSMALGTFIGDRFSELTGFVLPDYVGAMLIAVLIRSLIDAGQERISFEFDTTLNDSIGGVSLGIFLAMALMSIKLWELADLALPILLIVSMHVLFIILYVIFIVYRVLGRNYDAVVMLNGMIGHGLGATPTAMANMDALTKKFGESRTAFLIVPIVGAFLIDTINIPIIVFFINLFG</sequence>
<evidence type="ECO:0000256" key="2">
    <source>
        <dbReference type="NCBIfam" id="TIGR00210"/>
    </source>
</evidence>
<keyword evidence="1" id="KW-0472">Membrane</keyword>
<evidence type="ECO:0000313" key="4">
    <source>
        <dbReference type="Proteomes" id="UP001597519"/>
    </source>
</evidence>
<dbReference type="HAMAP" id="MF_02062">
    <property type="entry name" value="GltS"/>
    <property type="match status" value="1"/>
</dbReference>
<dbReference type="PANTHER" id="PTHR36178:SF1">
    <property type="entry name" value="SODIUM_GLUTAMATE SYMPORTER"/>
    <property type="match status" value="1"/>
</dbReference>
<reference evidence="4" key="1">
    <citation type="journal article" date="2019" name="Int. J. Syst. Evol. Microbiol.">
        <title>The Global Catalogue of Microorganisms (GCM) 10K type strain sequencing project: providing services to taxonomists for standard genome sequencing and annotation.</title>
        <authorList>
            <consortium name="The Broad Institute Genomics Platform"/>
            <consortium name="The Broad Institute Genome Sequencing Center for Infectious Disease"/>
            <person name="Wu L."/>
            <person name="Ma J."/>
        </authorList>
    </citation>
    <scope>NUCLEOTIDE SEQUENCE [LARGE SCALE GENOMIC DNA]</scope>
    <source>
        <strain evidence="4">KCTC 33575</strain>
    </source>
</reference>
<dbReference type="NCBIfam" id="TIGR00210">
    <property type="entry name" value="gltS"/>
    <property type="match status" value="1"/>
</dbReference>
<dbReference type="Pfam" id="PF03616">
    <property type="entry name" value="Glt_symporter"/>
    <property type="match status" value="1"/>
</dbReference>
<dbReference type="PANTHER" id="PTHR36178">
    <property type="entry name" value="SLR0625 PROTEIN"/>
    <property type="match status" value="1"/>
</dbReference>
<feature type="transmembrane region" description="Helical" evidence="1">
    <location>
        <begin position="372"/>
        <end position="396"/>
    </location>
</feature>
<keyword evidence="1" id="KW-0813">Transport</keyword>
<feature type="transmembrane region" description="Helical" evidence="1">
    <location>
        <begin position="69"/>
        <end position="88"/>
    </location>
</feature>
<comment type="subcellular location">
    <subcellularLocation>
        <location evidence="1">Cell membrane</location>
        <topology evidence="1">Multi-pass membrane protein</topology>
    </subcellularLocation>
</comment>
<feature type="transmembrane region" description="Helical" evidence="1">
    <location>
        <begin position="239"/>
        <end position="260"/>
    </location>
</feature>
<keyword evidence="4" id="KW-1185">Reference proteome</keyword>
<feature type="transmembrane region" description="Helical" evidence="1">
    <location>
        <begin position="157"/>
        <end position="180"/>
    </location>
</feature>
<feature type="transmembrane region" description="Helical" evidence="1">
    <location>
        <begin position="305"/>
        <end position="331"/>
    </location>
</feature>
<feature type="transmembrane region" description="Helical" evidence="1">
    <location>
        <begin position="37"/>
        <end position="63"/>
    </location>
</feature>
<evidence type="ECO:0000256" key="1">
    <source>
        <dbReference type="HAMAP-Rule" id="MF_02062"/>
    </source>
</evidence>
<gene>
    <name evidence="3" type="primary">gltS</name>
    <name evidence="3" type="ORF">ACFSX4_12315</name>
</gene>